<dbReference type="Proteomes" id="UP000479692">
    <property type="component" value="Unassembled WGS sequence"/>
</dbReference>
<dbReference type="RefSeq" id="WP_156640765.1">
    <property type="nucleotide sequence ID" value="NZ_WOXT01000001.1"/>
</dbReference>
<reference evidence="1 2" key="1">
    <citation type="submission" date="2019-12" db="EMBL/GenBank/DDBJ databases">
        <authorList>
            <person name="Xu J."/>
        </authorList>
    </citation>
    <scope>NUCLEOTIDE SEQUENCE [LARGE SCALE GENOMIC DNA]</scope>
    <source>
        <strain evidence="1 2">HX-5-24</strain>
    </source>
</reference>
<protein>
    <submittedName>
        <fullName evidence="1">Uncharacterized protein</fullName>
    </submittedName>
</protein>
<sequence length="72" mass="8161">MLDCLIAIAPMLEEMAHAEHLHKRLKEAHEAGDHGMYAAILKVEREREDHKKALVVARASAPVVNVTVRNYY</sequence>
<gene>
    <name evidence="1" type="ORF">GN331_05090</name>
</gene>
<evidence type="ECO:0000313" key="2">
    <source>
        <dbReference type="Proteomes" id="UP000479692"/>
    </source>
</evidence>
<name>A0A7C9LG22_9GAMM</name>
<accession>A0A7C9LG22</accession>
<comment type="caution">
    <text evidence="1">The sequence shown here is derived from an EMBL/GenBank/DDBJ whole genome shotgun (WGS) entry which is preliminary data.</text>
</comment>
<proteinExistence type="predicted"/>
<evidence type="ECO:0000313" key="1">
    <source>
        <dbReference type="EMBL" id="MUV13581.1"/>
    </source>
</evidence>
<dbReference type="EMBL" id="WOXT01000001">
    <property type="protein sequence ID" value="MUV13581.1"/>
    <property type="molecule type" value="Genomic_DNA"/>
</dbReference>
<dbReference type="AlphaFoldDB" id="A0A7C9LG22"/>
<keyword evidence="2" id="KW-1185">Reference proteome</keyword>
<organism evidence="1 2">
    <name type="scientific">Noviluteimonas gilva</name>
    <dbReference type="NCBI Taxonomy" id="2682097"/>
    <lineage>
        <taxon>Bacteria</taxon>
        <taxon>Pseudomonadati</taxon>
        <taxon>Pseudomonadota</taxon>
        <taxon>Gammaproteobacteria</taxon>
        <taxon>Lysobacterales</taxon>
        <taxon>Lysobacteraceae</taxon>
        <taxon>Noviluteimonas</taxon>
    </lineage>
</organism>